<dbReference type="SUPFAM" id="SSF56281">
    <property type="entry name" value="Metallo-hydrolase/oxidoreductase"/>
    <property type="match status" value="1"/>
</dbReference>
<dbReference type="FunFam" id="1.10.10.10:FF:000534">
    <property type="entry name" value="Metallo-hydrolase/oxidoreductase superfamily protein"/>
    <property type="match status" value="1"/>
</dbReference>
<dbReference type="GO" id="GO:0009536">
    <property type="term" value="C:plastid"/>
    <property type="evidence" value="ECO:0007669"/>
    <property type="project" value="TreeGrafter"/>
</dbReference>
<dbReference type="PANTHER" id="PTHR23131:SF0">
    <property type="entry name" value="ENDORIBONUCLEASE LACTB2"/>
    <property type="match status" value="1"/>
</dbReference>
<accession>A0AAW1JMX1</accession>
<keyword evidence="4" id="KW-1185">Reference proteome</keyword>
<sequence length="524" mass="59302">MSIYRLALIIINPANEDEFLLIKQTPPPKFGIEEYDSYVDSDLFDLPSTQLSLLQGQSEFQLDGAELCSDKLDLRKFDLVLALNQLSEQLGFGTLVEVPWRFCKYVEEPEFGPGPSDHTVFISGCFAPDEGSNEGAFQWMSWLKCIELLTEMKQGCSRIGPLMVNSILYDSGLPKWDVPQNMHYQEYPLGVRLVPMGSRTAKPFSTTNLIVIAPDIVANSQNSGSFVANGDALIVDPGCSSRFHKELKHIVSALPRKLLVFITHHHPDHVDGLSVIQRLNPDAILLAHENTMRRVRKDDWSLGYTSIVGGEEIYVGGQQFRLIFAPGHTDGHMALFHINTHSLVVGDHCVGYGSALLDIHSGGNMADYFQTTYNFLDLAPRALIPMHGRVNLWPKHMLCQYLKNRRDRESSVLKAIENGGTTLFDIVSTVYEKVDRRLWIPASFNVRLHVEHLAQQHKLPEGFSFPKFQETCRVHFAVKWIYAYSRYWISTKFTKIRTLKIIMPILIACFATVYCVIKLPNASR</sequence>
<dbReference type="Pfam" id="PF00753">
    <property type="entry name" value="Lactamase_B"/>
    <property type="match status" value="1"/>
</dbReference>
<dbReference type="InterPro" id="IPR036866">
    <property type="entry name" value="RibonucZ/Hydroxyglut_hydro"/>
</dbReference>
<dbReference type="Gene3D" id="3.60.15.10">
    <property type="entry name" value="Ribonuclease Z/Hydroxyacylglutathione hydrolase-like"/>
    <property type="match status" value="1"/>
</dbReference>
<dbReference type="AlphaFoldDB" id="A0AAW1JMX1"/>
<dbReference type="InterPro" id="IPR041516">
    <property type="entry name" value="LACTB2_WH"/>
</dbReference>
<evidence type="ECO:0000313" key="3">
    <source>
        <dbReference type="EMBL" id="KAK9705198.1"/>
    </source>
</evidence>
<dbReference type="InterPro" id="IPR050662">
    <property type="entry name" value="Sec-metab_biosynth-thioest"/>
</dbReference>
<dbReference type="InterPro" id="IPR001279">
    <property type="entry name" value="Metallo-B-lactamas"/>
</dbReference>
<dbReference type="PANTHER" id="PTHR23131">
    <property type="entry name" value="ENDORIBONUCLEASE LACTB2"/>
    <property type="match status" value="1"/>
</dbReference>
<dbReference type="SMART" id="SM00849">
    <property type="entry name" value="Lactamase_B"/>
    <property type="match status" value="1"/>
</dbReference>
<keyword evidence="1" id="KW-0812">Transmembrane</keyword>
<keyword evidence="1" id="KW-0472">Membrane</keyword>
<dbReference type="EMBL" id="JBDFQZ010000007">
    <property type="protein sequence ID" value="KAK9705198.1"/>
    <property type="molecule type" value="Genomic_DNA"/>
</dbReference>
<evidence type="ECO:0000313" key="4">
    <source>
        <dbReference type="Proteomes" id="UP001443914"/>
    </source>
</evidence>
<keyword evidence="1" id="KW-1133">Transmembrane helix</keyword>
<gene>
    <name evidence="3" type="ORF">RND81_07G040300</name>
</gene>
<reference evidence="3" key="1">
    <citation type="submission" date="2024-03" db="EMBL/GenBank/DDBJ databases">
        <title>WGS assembly of Saponaria officinalis var. Norfolk2.</title>
        <authorList>
            <person name="Jenkins J."/>
            <person name="Shu S."/>
            <person name="Grimwood J."/>
            <person name="Barry K."/>
            <person name="Goodstein D."/>
            <person name="Schmutz J."/>
            <person name="Leebens-Mack J."/>
            <person name="Osbourn A."/>
        </authorList>
    </citation>
    <scope>NUCLEOTIDE SEQUENCE [LARGE SCALE GENOMIC DNA]</scope>
    <source>
        <strain evidence="3">JIC</strain>
    </source>
</reference>
<dbReference type="InterPro" id="IPR036388">
    <property type="entry name" value="WH-like_DNA-bd_sf"/>
</dbReference>
<feature type="domain" description="Metallo-beta-lactamase" evidence="2">
    <location>
        <begin position="221"/>
        <end position="387"/>
    </location>
</feature>
<comment type="caution">
    <text evidence="3">The sequence shown here is derived from an EMBL/GenBank/DDBJ whole genome shotgun (WGS) entry which is preliminary data.</text>
</comment>
<organism evidence="3 4">
    <name type="scientific">Saponaria officinalis</name>
    <name type="common">Common soapwort</name>
    <name type="synonym">Lychnis saponaria</name>
    <dbReference type="NCBI Taxonomy" id="3572"/>
    <lineage>
        <taxon>Eukaryota</taxon>
        <taxon>Viridiplantae</taxon>
        <taxon>Streptophyta</taxon>
        <taxon>Embryophyta</taxon>
        <taxon>Tracheophyta</taxon>
        <taxon>Spermatophyta</taxon>
        <taxon>Magnoliopsida</taxon>
        <taxon>eudicotyledons</taxon>
        <taxon>Gunneridae</taxon>
        <taxon>Pentapetalae</taxon>
        <taxon>Caryophyllales</taxon>
        <taxon>Caryophyllaceae</taxon>
        <taxon>Caryophylleae</taxon>
        <taxon>Saponaria</taxon>
    </lineage>
</organism>
<evidence type="ECO:0000256" key="1">
    <source>
        <dbReference type="SAM" id="Phobius"/>
    </source>
</evidence>
<evidence type="ECO:0000259" key="2">
    <source>
        <dbReference type="SMART" id="SM00849"/>
    </source>
</evidence>
<dbReference type="FunFam" id="3.60.15.10:FF:000032">
    <property type="entry name" value="Metallo-hydrolase/oxidoreductase superfamily protein"/>
    <property type="match status" value="1"/>
</dbReference>
<dbReference type="Pfam" id="PF17778">
    <property type="entry name" value="WHD_BLACT"/>
    <property type="match status" value="1"/>
</dbReference>
<protein>
    <recommendedName>
        <fullName evidence="2">Metallo-beta-lactamase domain-containing protein</fullName>
    </recommendedName>
</protein>
<feature type="transmembrane region" description="Helical" evidence="1">
    <location>
        <begin position="501"/>
        <end position="519"/>
    </location>
</feature>
<dbReference type="Gene3D" id="1.10.10.10">
    <property type="entry name" value="Winged helix-like DNA-binding domain superfamily/Winged helix DNA-binding domain"/>
    <property type="match status" value="1"/>
</dbReference>
<proteinExistence type="predicted"/>
<name>A0AAW1JMX1_SAPOF</name>
<dbReference type="Proteomes" id="UP001443914">
    <property type="component" value="Unassembled WGS sequence"/>
</dbReference>